<dbReference type="Proteomes" id="UP000053647">
    <property type="component" value="Unassembled WGS sequence"/>
</dbReference>
<sequence length="130" mass="14278">MSKSFYGMLQVEPKKLKRHKVDLLSGTSTSGSSEYSKKPIENLVEQEASNTTIRGTMGQESGLMTIKSCEVSSLHAAGPRKSTTFLPTCCQRKRFKTRHAPTLPSPAPKVDYQSAKANYQSTKASRGCTF</sequence>
<feature type="compositionally biased region" description="Low complexity" evidence="1">
    <location>
        <begin position="23"/>
        <end position="33"/>
    </location>
</feature>
<gene>
    <name evidence="2" type="ORF">PAXINDRAFT_157787</name>
</gene>
<reference evidence="2 3" key="1">
    <citation type="submission" date="2014-06" db="EMBL/GenBank/DDBJ databases">
        <authorList>
            <consortium name="DOE Joint Genome Institute"/>
            <person name="Kuo A."/>
            <person name="Kohler A."/>
            <person name="Nagy L.G."/>
            <person name="Floudas D."/>
            <person name="Copeland A."/>
            <person name="Barry K.W."/>
            <person name="Cichocki N."/>
            <person name="Veneault-Fourrey C."/>
            <person name="LaButti K."/>
            <person name="Lindquist E.A."/>
            <person name="Lipzen A."/>
            <person name="Lundell T."/>
            <person name="Morin E."/>
            <person name="Murat C."/>
            <person name="Sun H."/>
            <person name="Tunlid A."/>
            <person name="Henrissat B."/>
            <person name="Grigoriev I.V."/>
            <person name="Hibbett D.S."/>
            <person name="Martin F."/>
            <person name="Nordberg H.P."/>
            <person name="Cantor M.N."/>
            <person name="Hua S.X."/>
        </authorList>
    </citation>
    <scope>NUCLEOTIDE SEQUENCE [LARGE SCALE GENOMIC DNA]</scope>
    <source>
        <strain evidence="2 3">ATCC 200175</strain>
    </source>
</reference>
<proteinExistence type="predicted"/>
<organism evidence="2 3">
    <name type="scientific">Paxillus involutus ATCC 200175</name>
    <dbReference type="NCBI Taxonomy" id="664439"/>
    <lineage>
        <taxon>Eukaryota</taxon>
        <taxon>Fungi</taxon>
        <taxon>Dikarya</taxon>
        <taxon>Basidiomycota</taxon>
        <taxon>Agaricomycotina</taxon>
        <taxon>Agaricomycetes</taxon>
        <taxon>Agaricomycetidae</taxon>
        <taxon>Boletales</taxon>
        <taxon>Paxilineae</taxon>
        <taxon>Paxillaceae</taxon>
        <taxon>Paxillus</taxon>
    </lineage>
</organism>
<accession>A0A0C9TQ59</accession>
<evidence type="ECO:0000313" key="3">
    <source>
        <dbReference type="Proteomes" id="UP000053647"/>
    </source>
</evidence>
<dbReference type="EMBL" id="KN819426">
    <property type="protein sequence ID" value="KIJ09917.1"/>
    <property type="molecule type" value="Genomic_DNA"/>
</dbReference>
<evidence type="ECO:0000256" key="1">
    <source>
        <dbReference type="SAM" id="MobiDB-lite"/>
    </source>
</evidence>
<keyword evidence="3" id="KW-1185">Reference proteome</keyword>
<dbReference type="HOGENOM" id="CLU_1938813_0_0_1"/>
<protein>
    <submittedName>
        <fullName evidence="2">Uncharacterized protein</fullName>
    </submittedName>
</protein>
<dbReference type="AlphaFoldDB" id="A0A0C9TQ59"/>
<feature type="region of interest" description="Disordered" evidence="1">
    <location>
        <begin position="22"/>
        <end position="41"/>
    </location>
</feature>
<evidence type="ECO:0000313" key="2">
    <source>
        <dbReference type="EMBL" id="KIJ09917.1"/>
    </source>
</evidence>
<reference evidence="3" key="2">
    <citation type="submission" date="2015-01" db="EMBL/GenBank/DDBJ databases">
        <title>Evolutionary Origins and Diversification of the Mycorrhizal Mutualists.</title>
        <authorList>
            <consortium name="DOE Joint Genome Institute"/>
            <consortium name="Mycorrhizal Genomics Consortium"/>
            <person name="Kohler A."/>
            <person name="Kuo A."/>
            <person name="Nagy L.G."/>
            <person name="Floudas D."/>
            <person name="Copeland A."/>
            <person name="Barry K.W."/>
            <person name="Cichocki N."/>
            <person name="Veneault-Fourrey C."/>
            <person name="LaButti K."/>
            <person name="Lindquist E.A."/>
            <person name="Lipzen A."/>
            <person name="Lundell T."/>
            <person name="Morin E."/>
            <person name="Murat C."/>
            <person name="Riley R."/>
            <person name="Ohm R."/>
            <person name="Sun H."/>
            <person name="Tunlid A."/>
            <person name="Henrissat B."/>
            <person name="Grigoriev I.V."/>
            <person name="Hibbett D.S."/>
            <person name="Martin F."/>
        </authorList>
    </citation>
    <scope>NUCLEOTIDE SEQUENCE [LARGE SCALE GENOMIC DNA]</scope>
    <source>
        <strain evidence="3">ATCC 200175</strain>
    </source>
</reference>
<name>A0A0C9TQ59_PAXIN</name>